<protein>
    <submittedName>
        <fullName evidence="2">Uncharacterized protein</fullName>
    </submittedName>
</protein>
<organism evidence="2 3">
    <name type="scientific">Amycolatopsis alkalitolerans</name>
    <dbReference type="NCBI Taxonomy" id="2547244"/>
    <lineage>
        <taxon>Bacteria</taxon>
        <taxon>Bacillati</taxon>
        <taxon>Actinomycetota</taxon>
        <taxon>Actinomycetes</taxon>
        <taxon>Pseudonocardiales</taxon>
        <taxon>Pseudonocardiaceae</taxon>
        <taxon>Amycolatopsis</taxon>
    </lineage>
</organism>
<keyword evidence="1" id="KW-0472">Membrane</keyword>
<sequence length="77" mass="8764">MIKRIRAFGAFWYDFVVGDDWRIAVAVVAALAVTIVLSHNAVNPWWVLPVLVALVLPWSLWRARRVPVPAREEAGER</sequence>
<name>A0A5C4LTV4_9PSEU</name>
<evidence type="ECO:0000256" key="1">
    <source>
        <dbReference type="SAM" id="Phobius"/>
    </source>
</evidence>
<comment type="caution">
    <text evidence="2">The sequence shown here is derived from an EMBL/GenBank/DDBJ whole genome shotgun (WGS) entry which is preliminary data.</text>
</comment>
<gene>
    <name evidence="2" type="ORF">FG385_28310</name>
</gene>
<keyword evidence="1" id="KW-0812">Transmembrane</keyword>
<feature type="transmembrane region" description="Helical" evidence="1">
    <location>
        <begin position="21"/>
        <end position="39"/>
    </location>
</feature>
<dbReference type="AlphaFoldDB" id="A0A5C4LTV4"/>
<accession>A0A5C4LTV4</accession>
<dbReference type="Proteomes" id="UP000305546">
    <property type="component" value="Unassembled WGS sequence"/>
</dbReference>
<reference evidence="2 3" key="1">
    <citation type="submission" date="2019-06" db="EMBL/GenBank/DDBJ databases">
        <title>Amycolatopsis alkalitolerans sp. nov., isolated from Gastrodia elata Blume.</title>
        <authorList>
            <person name="Narsing Rao M.P."/>
            <person name="Li W.J."/>
        </authorList>
    </citation>
    <scope>NUCLEOTIDE SEQUENCE [LARGE SCALE GENOMIC DNA]</scope>
    <source>
        <strain evidence="2 3">SYSUP0005</strain>
    </source>
</reference>
<keyword evidence="3" id="KW-1185">Reference proteome</keyword>
<dbReference type="RefSeq" id="WP_139099851.1">
    <property type="nucleotide sequence ID" value="NZ_VDFW01000034.1"/>
</dbReference>
<evidence type="ECO:0000313" key="2">
    <source>
        <dbReference type="EMBL" id="TNC21426.1"/>
    </source>
</evidence>
<evidence type="ECO:0000313" key="3">
    <source>
        <dbReference type="Proteomes" id="UP000305546"/>
    </source>
</evidence>
<keyword evidence="1" id="KW-1133">Transmembrane helix</keyword>
<proteinExistence type="predicted"/>
<dbReference type="EMBL" id="VDFW01000034">
    <property type="protein sequence ID" value="TNC21426.1"/>
    <property type="molecule type" value="Genomic_DNA"/>
</dbReference>
<feature type="transmembrane region" description="Helical" evidence="1">
    <location>
        <begin position="45"/>
        <end position="61"/>
    </location>
</feature>